<evidence type="ECO:0000313" key="1">
    <source>
        <dbReference type="EMBL" id="KOF91207.1"/>
    </source>
</evidence>
<name>A0A0L8HPR4_OCTBM</name>
<organism evidence="1">
    <name type="scientific">Octopus bimaculoides</name>
    <name type="common">California two-spotted octopus</name>
    <dbReference type="NCBI Taxonomy" id="37653"/>
    <lineage>
        <taxon>Eukaryota</taxon>
        <taxon>Metazoa</taxon>
        <taxon>Spiralia</taxon>
        <taxon>Lophotrochozoa</taxon>
        <taxon>Mollusca</taxon>
        <taxon>Cephalopoda</taxon>
        <taxon>Coleoidea</taxon>
        <taxon>Octopodiformes</taxon>
        <taxon>Octopoda</taxon>
        <taxon>Incirrata</taxon>
        <taxon>Octopodidae</taxon>
        <taxon>Octopus</taxon>
    </lineage>
</organism>
<dbReference type="EMBL" id="KQ417591">
    <property type="protein sequence ID" value="KOF91207.1"/>
    <property type="molecule type" value="Genomic_DNA"/>
</dbReference>
<gene>
    <name evidence="1" type="ORF">OCBIM_22009414mg</name>
</gene>
<proteinExistence type="predicted"/>
<protein>
    <submittedName>
        <fullName evidence="1">Uncharacterized protein</fullName>
    </submittedName>
</protein>
<dbReference type="AlphaFoldDB" id="A0A0L8HPR4"/>
<reference evidence="1" key="1">
    <citation type="submission" date="2015-07" db="EMBL/GenBank/DDBJ databases">
        <title>MeaNS - Measles Nucleotide Surveillance Program.</title>
        <authorList>
            <person name="Tran T."/>
            <person name="Druce J."/>
        </authorList>
    </citation>
    <scope>NUCLEOTIDE SEQUENCE</scope>
    <source>
        <strain evidence="1">UCB-OBI-ISO-001</strain>
        <tissue evidence="1">Gonad</tissue>
    </source>
</reference>
<accession>A0A0L8HPR4</accession>
<sequence>MAMSSNDKEFVTRECGKVVLRLLADKYFINHQRVAPGFFLFSTSYYKQRCCRFNIPWHCHIVHFS</sequence>